<keyword evidence="3" id="KW-1185">Reference proteome</keyword>
<feature type="region of interest" description="Disordered" evidence="1">
    <location>
        <begin position="1"/>
        <end position="33"/>
    </location>
</feature>
<gene>
    <name evidence="2" type="ORF">GCM10009777_37820</name>
</gene>
<feature type="compositionally biased region" description="Polar residues" evidence="1">
    <location>
        <begin position="1"/>
        <end position="13"/>
    </location>
</feature>
<dbReference type="RefSeq" id="WP_344066048.1">
    <property type="nucleotide sequence ID" value="NZ_BAAAOH010000001.1"/>
</dbReference>
<comment type="caution">
    <text evidence="2">The sequence shown here is derived from an EMBL/GenBank/DDBJ whole genome shotgun (WGS) entry which is preliminary data.</text>
</comment>
<accession>A0ABN2T2D8</accession>
<organism evidence="2 3">
    <name type="scientific">Microbacterium pumilum</name>
    <dbReference type="NCBI Taxonomy" id="344165"/>
    <lineage>
        <taxon>Bacteria</taxon>
        <taxon>Bacillati</taxon>
        <taxon>Actinomycetota</taxon>
        <taxon>Actinomycetes</taxon>
        <taxon>Micrococcales</taxon>
        <taxon>Microbacteriaceae</taxon>
        <taxon>Microbacterium</taxon>
    </lineage>
</organism>
<evidence type="ECO:0000313" key="3">
    <source>
        <dbReference type="Proteomes" id="UP001500326"/>
    </source>
</evidence>
<dbReference type="EMBL" id="BAAAOH010000001">
    <property type="protein sequence ID" value="GAA1997211.1"/>
    <property type="molecule type" value="Genomic_DNA"/>
</dbReference>
<feature type="compositionally biased region" description="Basic and acidic residues" evidence="1">
    <location>
        <begin position="18"/>
        <end position="27"/>
    </location>
</feature>
<evidence type="ECO:0000256" key="1">
    <source>
        <dbReference type="SAM" id="MobiDB-lite"/>
    </source>
</evidence>
<protein>
    <submittedName>
        <fullName evidence="2">Uncharacterized protein</fullName>
    </submittedName>
</protein>
<evidence type="ECO:0000313" key="2">
    <source>
        <dbReference type="EMBL" id="GAA1997211.1"/>
    </source>
</evidence>
<sequence length="189" mass="21092">MSTAIKRVSTTNIPGEEPLDREGHDYKPLPPRVTDGHYFDARVPADIIDRVRRDARNSVYPNSTVEADTIRKTDEAVFEKVRILEDYQIGQAQSMLERNKGRVGAALSYVDQIDALRERLRAGEDTKVIAKEFNALEGRIRNREISLLQGMAGEAETVEAALADPVGNAQHILHLMPLDFGRTAGLVRN</sequence>
<reference evidence="2 3" key="1">
    <citation type="journal article" date="2019" name="Int. J. Syst. Evol. Microbiol.">
        <title>The Global Catalogue of Microorganisms (GCM) 10K type strain sequencing project: providing services to taxonomists for standard genome sequencing and annotation.</title>
        <authorList>
            <consortium name="The Broad Institute Genomics Platform"/>
            <consortium name="The Broad Institute Genome Sequencing Center for Infectious Disease"/>
            <person name="Wu L."/>
            <person name="Ma J."/>
        </authorList>
    </citation>
    <scope>NUCLEOTIDE SEQUENCE [LARGE SCALE GENOMIC DNA]</scope>
    <source>
        <strain evidence="2 3">JCM 14902</strain>
    </source>
</reference>
<proteinExistence type="predicted"/>
<name>A0ABN2T2D8_9MICO</name>
<dbReference type="Proteomes" id="UP001500326">
    <property type="component" value="Unassembled WGS sequence"/>
</dbReference>